<dbReference type="RefSeq" id="WP_326565636.1">
    <property type="nucleotide sequence ID" value="NZ_CP142149.1"/>
</dbReference>
<evidence type="ECO:0000256" key="1">
    <source>
        <dbReference type="SAM" id="MobiDB-lite"/>
    </source>
</evidence>
<evidence type="ECO:0000313" key="4">
    <source>
        <dbReference type="Proteomes" id="UP001330812"/>
    </source>
</evidence>
<feature type="region of interest" description="Disordered" evidence="1">
    <location>
        <begin position="70"/>
        <end position="115"/>
    </location>
</feature>
<keyword evidence="4" id="KW-1185">Reference proteome</keyword>
<name>A0ABZ1HWZ1_9PSEU</name>
<gene>
    <name evidence="3" type="ORF">VSH64_27630</name>
</gene>
<keyword evidence="2" id="KW-0472">Membrane</keyword>
<keyword evidence="2" id="KW-0812">Transmembrane</keyword>
<evidence type="ECO:0008006" key="5">
    <source>
        <dbReference type="Google" id="ProtNLM"/>
    </source>
</evidence>
<feature type="transmembrane region" description="Helical" evidence="2">
    <location>
        <begin position="12"/>
        <end position="30"/>
    </location>
</feature>
<dbReference type="EMBL" id="CP142149">
    <property type="protein sequence ID" value="WSE26652.1"/>
    <property type="molecule type" value="Genomic_DNA"/>
</dbReference>
<proteinExistence type="predicted"/>
<feature type="transmembrane region" description="Helical" evidence="2">
    <location>
        <begin position="42"/>
        <end position="62"/>
    </location>
</feature>
<keyword evidence="2" id="KW-1133">Transmembrane helix</keyword>
<evidence type="ECO:0000256" key="2">
    <source>
        <dbReference type="SAM" id="Phobius"/>
    </source>
</evidence>
<evidence type="ECO:0000313" key="3">
    <source>
        <dbReference type="EMBL" id="WSE26652.1"/>
    </source>
</evidence>
<protein>
    <recommendedName>
        <fullName evidence="5">AtpZ/AtpI family protein</fullName>
    </recommendedName>
</protein>
<organism evidence="3 4">
    <name type="scientific">Amycolatopsis rhabdoformis</name>
    <dbReference type="NCBI Taxonomy" id="1448059"/>
    <lineage>
        <taxon>Bacteria</taxon>
        <taxon>Bacillati</taxon>
        <taxon>Actinomycetota</taxon>
        <taxon>Actinomycetes</taxon>
        <taxon>Pseudonocardiales</taxon>
        <taxon>Pseudonocardiaceae</taxon>
        <taxon>Amycolatopsis</taxon>
    </lineage>
</organism>
<accession>A0ABZ1HWZ1</accession>
<reference evidence="3 4" key="1">
    <citation type="journal article" date="2015" name="Int. J. Syst. Evol. Microbiol.">
        <title>Amycolatopsis rhabdoformis sp. nov., an actinomycete isolated from a tropical forest soil.</title>
        <authorList>
            <person name="Souza W.R."/>
            <person name="Silva R.E."/>
            <person name="Goodfellow M."/>
            <person name="Busarakam K."/>
            <person name="Figueiro F.S."/>
            <person name="Ferreira D."/>
            <person name="Rodrigues-Filho E."/>
            <person name="Moraes L.A.B."/>
            <person name="Zucchi T.D."/>
        </authorList>
    </citation>
    <scope>NUCLEOTIDE SEQUENCE [LARGE SCALE GENOMIC DNA]</scope>
    <source>
        <strain evidence="3 4">NCIMB 14900</strain>
    </source>
</reference>
<dbReference type="Proteomes" id="UP001330812">
    <property type="component" value="Chromosome"/>
</dbReference>
<sequence>MAGARVREVPLSYVGTLLAGIAIGILLAEFGDLFLRFPVESVLVLVLVCSVVVLGWACREMLHELVQRSRRGRGGRGGDGGGEPAREAEPDLDWPDVPRLLLHRDGGSRPNGVRR</sequence>